<evidence type="ECO:0000313" key="2">
    <source>
        <dbReference type="Proteomes" id="UP000029507"/>
    </source>
</evidence>
<sequence>MFPWYNLFSLMQLILSIYPFFDFCKRWKPVLRKKVPPNGAGYFLVRRIPSKNLTLDEGRLEGEVFSFEAFQSKSYKPKSR</sequence>
<gene>
    <name evidence="1" type="ORF">PSTEL_23315</name>
</gene>
<dbReference type="KEGG" id="pste:PSTEL_23315"/>
<dbReference type="HOGENOM" id="CLU_2586450_0_0_9"/>
<protein>
    <submittedName>
        <fullName evidence="1">Uncharacterized protein</fullName>
    </submittedName>
</protein>
<proteinExistence type="predicted"/>
<organism evidence="1 2">
    <name type="scientific">Paenibacillus stellifer</name>
    <dbReference type="NCBI Taxonomy" id="169760"/>
    <lineage>
        <taxon>Bacteria</taxon>
        <taxon>Bacillati</taxon>
        <taxon>Bacillota</taxon>
        <taxon>Bacilli</taxon>
        <taxon>Bacillales</taxon>
        <taxon>Paenibacillaceae</taxon>
        <taxon>Paenibacillus</taxon>
    </lineage>
</organism>
<reference evidence="1 2" key="1">
    <citation type="submission" date="2014-08" db="EMBL/GenBank/DDBJ databases">
        <title>Comparative genomics of the Paenibacillus odorifer group.</title>
        <authorList>
            <person name="den Bakker H.C."/>
            <person name="Tsai Y.-C."/>
            <person name="Martin N."/>
            <person name="Korlach J."/>
            <person name="Wiedmann M."/>
        </authorList>
    </citation>
    <scope>NUCLEOTIDE SEQUENCE [LARGE SCALE GENOMIC DNA]</scope>
    <source>
        <strain evidence="1 2">DSM 14472</strain>
    </source>
</reference>
<dbReference type="AlphaFoldDB" id="A0A089LVP2"/>
<evidence type="ECO:0000313" key="1">
    <source>
        <dbReference type="EMBL" id="AIQ65601.1"/>
    </source>
</evidence>
<keyword evidence="2" id="KW-1185">Reference proteome</keyword>
<dbReference type="Proteomes" id="UP000029507">
    <property type="component" value="Chromosome"/>
</dbReference>
<name>A0A089LVP2_9BACL</name>
<accession>A0A089LVP2</accession>
<dbReference type="EMBL" id="CP009286">
    <property type="protein sequence ID" value="AIQ65601.1"/>
    <property type="molecule type" value="Genomic_DNA"/>
</dbReference>